<organism evidence="1">
    <name type="scientific">marine metagenome</name>
    <dbReference type="NCBI Taxonomy" id="408172"/>
    <lineage>
        <taxon>unclassified sequences</taxon>
        <taxon>metagenomes</taxon>
        <taxon>ecological metagenomes</taxon>
    </lineage>
</organism>
<reference evidence="1" key="1">
    <citation type="submission" date="2018-05" db="EMBL/GenBank/DDBJ databases">
        <authorList>
            <person name="Lanie J.A."/>
            <person name="Ng W.-L."/>
            <person name="Kazmierczak K.M."/>
            <person name="Andrzejewski T.M."/>
            <person name="Davidsen T.M."/>
            <person name="Wayne K.J."/>
            <person name="Tettelin H."/>
            <person name="Glass J.I."/>
            <person name="Rusch D."/>
            <person name="Podicherti R."/>
            <person name="Tsui H.-C.T."/>
            <person name="Winkler M.E."/>
        </authorList>
    </citation>
    <scope>NUCLEOTIDE SEQUENCE</scope>
</reference>
<evidence type="ECO:0000313" key="1">
    <source>
        <dbReference type="EMBL" id="SVD85270.1"/>
    </source>
</evidence>
<evidence type="ECO:0008006" key="2">
    <source>
        <dbReference type="Google" id="ProtNLM"/>
    </source>
</evidence>
<proteinExistence type="predicted"/>
<protein>
    <recommendedName>
        <fullName evidence="2">Fe2OG dioxygenase domain-containing protein</fullName>
    </recommendedName>
</protein>
<dbReference type="Pfam" id="PF13759">
    <property type="entry name" value="2OG-FeII_Oxy_5"/>
    <property type="match status" value="1"/>
</dbReference>
<accession>A0A382YQD3</accession>
<sequence length="211" mass="24290">MKEENIFSAFPVPLGFHTLSVDNYEIVNYMDKLDYYENLGTAGAYTNSDILLSRNRKVLDDLPELKSIFTEKINYHIREVYKWNVDFQFTKSWVTKAHTGGFSHEHRHANNLLSGVYYPFGHKEFNIMFKSPLPYSWDIPSDEAEPIDSVFAAKQIKFVATDNLLIIFPSYLKHKVMPNNSNDIRYSLAFNVFPKGKISSADSEITIGEVS</sequence>
<dbReference type="Gene3D" id="2.60.120.620">
    <property type="entry name" value="q2cbj1_9rhob like domain"/>
    <property type="match status" value="1"/>
</dbReference>
<gene>
    <name evidence="1" type="ORF">METZ01_LOCUS438124</name>
</gene>
<dbReference type="EMBL" id="UINC01177557">
    <property type="protein sequence ID" value="SVD85270.1"/>
    <property type="molecule type" value="Genomic_DNA"/>
</dbReference>
<dbReference type="InterPro" id="IPR012668">
    <property type="entry name" value="CHP02466"/>
</dbReference>
<name>A0A382YQD3_9ZZZZ</name>
<dbReference type="AlphaFoldDB" id="A0A382YQD3"/>